<dbReference type="AlphaFoldDB" id="A0A418X1E9"/>
<organism evidence="1 2">
    <name type="scientific">Noviherbaspirillum cavernae</name>
    <dbReference type="NCBI Taxonomy" id="2320862"/>
    <lineage>
        <taxon>Bacteria</taxon>
        <taxon>Pseudomonadati</taxon>
        <taxon>Pseudomonadota</taxon>
        <taxon>Betaproteobacteria</taxon>
        <taxon>Burkholderiales</taxon>
        <taxon>Oxalobacteraceae</taxon>
        <taxon>Noviherbaspirillum</taxon>
    </lineage>
</organism>
<dbReference type="EMBL" id="QYUN01000002">
    <property type="protein sequence ID" value="RJG06268.1"/>
    <property type="molecule type" value="Genomic_DNA"/>
</dbReference>
<sequence>MSSLYGKLASQLTRQHEVQTSAFHANAATINRFGDAVQPLDLVPHVQALDAGKVRLSANCTRGRDHQPVFTALAGHGYTIGEPELLPQQFNDGYLMWTVSVTGSTLQFKLLFYTRTDVRHAPHAHQPSLV</sequence>
<evidence type="ECO:0000313" key="1">
    <source>
        <dbReference type="EMBL" id="RJG06268.1"/>
    </source>
</evidence>
<gene>
    <name evidence="1" type="ORF">D3870_09810</name>
</gene>
<keyword evidence="2" id="KW-1185">Reference proteome</keyword>
<dbReference type="Proteomes" id="UP000285190">
    <property type="component" value="Unassembled WGS sequence"/>
</dbReference>
<name>A0A418X1E9_9BURK</name>
<protein>
    <submittedName>
        <fullName evidence="1">Uncharacterized protein</fullName>
    </submittedName>
</protein>
<dbReference type="RefSeq" id="WP_119738694.1">
    <property type="nucleotide sequence ID" value="NZ_QYUN01000002.1"/>
</dbReference>
<evidence type="ECO:0000313" key="2">
    <source>
        <dbReference type="Proteomes" id="UP000285190"/>
    </source>
</evidence>
<reference evidence="1 2" key="1">
    <citation type="submission" date="2018-09" db="EMBL/GenBank/DDBJ databases">
        <authorList>
            <person name="Zhu H."/>
        </authorList>
    </citation>
    <scope>NUCLEOTIDE SEQUENCE [LARGE SCALE GENOMIC DNA]</scope>
    <source>
        <strain evidence="1 2">K2R10-39</strain>
    </source>
</reference>
<comment type="caution">
    <text evidence="1">The sequence shown here is derived from an EMBL/GenBank/DDBJ whole genome shotgun (WGS) entry which is preliminary data.</text>
</comment>
<accession>A0A418X1E9</accession>
<proteinExistence type="predicted"/>